<dbReference type="RefSeq" id="WP_345201863.1">
    <property type="nucleotide sequence ID" value="NZ_BAABGM010000002.1"/>
</dbReference>
<dbReference type="Pfam" id="PF00248">
    <property type="entry name" value="Aldo_ket_red"/>
    <property type="match status" value="1"/>
</dbReference>
<feature type="domain" description="NADP-dependent oxidoreductase" evidence="4">
    <location>
        <begin position="19"/>
        <end position="259"/>
    </location>
</feature>
<evidence type="ECO:0000256" key="2">
    <source>
        <dbReference type="ARBA" id="ARBA00022857"/>
    </source>
</evidence>
<evidence type="ECO:0000313" key="6">
    <source>
        <dbReference type="Proteomes" id="UP001500945"/>
    </source>
</evidence>
<evidence type="ECO:0000259" key="4">
    <source>
        <dbReference type="Pfam" id="PF00248"/>
    </source>
</evidence>
<organism evidence="5 6">
    <name type="scientific">Fodinibacter luteus</name>
    <dbReference type="NCBI Taxonomy" id="552064"/>
    <lineage>
        <taxon>Bacteria</taxon>
        <taxon>Bacillati</taxon>
        <taxon>Actinomycetota</taxon>
        <taxon>Actinomycetes</taxon>
        <taxon>Micrococcales</taxon>
        <taxon>Intrasporangiaceae</taxon>
        <taxon>Fodinibacter (ex Wang et al. 2009)</taxon>
    </lineage>
</organism>
<dbReference type="InterPro" id="IPR018170">
    <property type="entry name" value="Aldo/ket_reductase_CS"/>
</dbReference>
<comment type="caution">
    <text evidence="5">The sequence shown here is derived from an EMBL/GenBank/DDBJ whole genome shotgun (WGS) entry which is preliminary data.</text>
</comment>
<evidence type="ECO:0000256" key="1">
    <source>
        <dbReference type="ARBA" id="ARBA00007905"/>
    </source>
</evidence>
<protein>
    <submittedName>
        <fullName evidence="5">Aldo/keto reductase</fullName>
    </submittedName>
</protein>
<evidence type="ECO:0000313" key="5">
    <source>
        <dbReference type="EMBL" id="GAA4398590.1"/>
    </source>
</evidence>
<dbReference type="InterPro" id="IPR020471">
    <property type="entry name" value="AKR"/>
</dbReference>
<dbReference type="PRINTS" id="PR00069">
    <property type="entry name" value="ALDKETRDTASE"/>
</dbReference>
<comment type="similarity">
    <text evidence="1">Belongs to the aldo/keto reductase family.</text>
</comment>
<dbReference type="Proteomes" id="UP001500945">
    <property type="component" value="Unassembled WGS sequence"/>
</dbReference>
<dbReference type="PIRSF" id="PIRSF000097">
    <property type="entry name" value="AKR"/>
    <property type="match status" value="1"/>
</dbReference>
<dbReference type="PANTHER" id="PTHR43827">
    <property type="entry name" value="2,5-DIKETO-D-GLUCONIC ACID REDUCTASE"/>
    <property type="match status" value="1"/>
</dbReference>
<dbReference type="PROSITE" id="PS00062">
    <property type="entry name" value="ALDOKETO_REDUCTASE_2"/>
    <property type="match status" value="1"/>
</dbReference>
<evidence type="ECO:0000256" key="3">
    <source>
        <dbReference type="ARBA" id="ARBA00023002"/>
    </source>
</evidence>
<dbReference type="SUPFAM" id="SSF51430">
    <property type="entry name" value="NAD(P)-linked oxidoreductase"/>
    <property type="match status" value="1"/>
</dbReference>
<dbReference type="PROSITE" id="PS00798">
    <property type="entry name" value="ALDOKETO_REDUCTASE_1"/>
    <property type="match status" value="1"/>
</dbReference>
<keyword evidence="6" id="KW-1185">Reference proteome</keyword>
<dbReference type="EMBL" id="BAABGM010000002">
    <property type="protein sequence ID" value="GAA4398590.1"/>
    <property type="molecule type" value="Genomic_DNA"/>
</dbReference>
<keyword evidence="3" id="KW-0560">Oxidoreductase</keyword>
<dbReference type="InterPro" id="IPR023210">
    <property type="entry name" value="NADP_OxRdtase_dom"/>
</dbReference>
<name>A0ABP8K049_9MICO</name>
<proteinExistence type="inferred from homology"/>
<dbReference type="Gene3D" id="3.20.20.100">
    <property type="entry name" value="NADP-dependent oxidoreductase domain"/>
    <property type="match status" value="1"/>
</dbReference>
<sequence>MSPAPTLSLLGGTSVPQVALGTWPMGDEEVERACLTAFEAGYRHVDTAENYENEVGVGRAVRASGLPREELFVTTKINRQWHAAPADGLAGNLRRLGLEHVDLLLLHWPNPAQDLYVRAWEGLVELRERGLARAVGVSNFKPAHLDRVIAATGVTPEVNQVELHPFLTRDAVRAYHAEHGIVTEGWSPLGRDNGLLDHPVVVATGAAHDVTPAQVLLRWQTQQGYVVAPNSADPRRQAQNLDVFGFDLSGDELEALHALDTGEAHAVDSDTFGH</sequence>
<dbReference type="PANTHER" id="PTHR43827:SF3">
    <property type="entry name" value="NADP-DEPENDENT OXIDOREDUCTASE DOMAIN-CONTAINING PROTEIN"/>
    <property type="match status" value="1"/>
</dbReference>
<keyword evidence="2" id="KW-0521">NADP</keyword>
<reference evidence="6" key="1">
    <citation type="journal article" date="2019" name="Int. J. Syst. Evol. Microbiol.">
        <title>The Global Catalogue of Microorganisms (GCM) 10K type strain sequencing project: providing services to taxonomists for standard genome sequencing and annotation.</title>
        <authorList>
            <consortium name="The Broad Institute Genomics Platform"/>
            <consortium name="The Broad Institute Genome Sequencing Center for Infectious Disease"/>
            <person name="Wu L."/>
            <person name="Ma J."/>
        </authorList>
    </citation>
    <scope>NUCLEOTIDE SEQUENCE [LARGE SCALE GENOMIC DNA]</scope>
    <source>
        <strain evidence="6">JCM 17809</strain>
    </source>
</reference>
<accession>A0ABP8K049</accession>
<dbReference type="InterPro" id="IPR036812">
    <property type="entry name" value="NAD(P)_OxRdtase_dom_sf"/>
</dbReference>
<gene>
    <name evidence="5" type="ORF">GCM10023168_04820</name>
</gene>